<dbReference type="AlphaFoldDB" id="A0A846YCV8"/>
<dbReference type="RefSeq" id="WP_157116791.1">
    <property type="nucleotide sequence ID" value="NZ_JAAXOT010000004.1"/>
</dbReference>
<accession>A0A846YCV8</accession>
<evidence type="ECO:0000256" key="1">
    <source>
        <dbReference type="SAM" id="Phobius"/>
    </source>
</evidence>
<gene>
    <name evidence="2" type="ORF">HGA15_11190</name>
</gene>
<sequence length="199" mass="22194">MDLDRISTRAAELAAAFGVRAPLIVAGDVPAWSTLGLRYSAWNLRPALKAGPGFDRLPAAEQDGALAMMVLAIDFQRTGANKTALIYALSYMAIALPLIYVAAYHEVPRSVTLSIFGGLYILGYLLTFGLRFFRMIHRVDHRVAEVMGRPVVDLMMDHEIRNAHLIPRSRRLLFALYCPTRAQRLRRLDAAFGPRRITA</sequence>
<dbReference type="Proteomes" id="UP000570678">
    <property type="component" value="Unassembled WGS sequence"/>
</dbReference>
<keyword evidence="1" id="KW-0812">Transmembrane</keyword>
<organism evidence="2 3">
    <name type="scientific">Nocardia flavorosea</name>
    <dbReference type="NCBI Taxonomy" id="53429"/>
    <lineage>
        <taxon>Bacteria</taxon>
        <taxon>Bacillati</taxon>
        <taxon>Actinomycetota</taxon>
        <taxon>Actinomycetes</taxon>
        <taxon>Mycobacteriales</taxon>
        <taxon>Nocardiaceae</taxon>
        <taxon>Nocardia</taxon>
    </lineage>
</organism>
<proteinExistence type="predicted"/>
<reference evidence="2 3" key="1">
    <citation type="submission" date="2020-04" db="EMBL/GenBank/DDBJ databases">
        <title>MicrobeNet Type strains.</title>
        <authorList>
            <person name="Nicholson A.C."/>
        </authorList>
    </citation>
    <scope>NUCLEOTIDE SEQUENCE [LARGE SCALE GENOMIC DNA]</scope>
    <source>
        <strain evidence="2 3">JCM 3332</strain>
    </source>
</reference>
<protein>
    <submittedName>
        <fullName evidence="2">Uncharacterized protein</fullName>
    </submittedName>
</protein>
<evidence type="ECO:0000313" key="3">
    <source>
        <dbReference type="Proteomes" id="UP000570678"/>
    </source>
</evidence>
<feature type="transmembrane region" description="Helical" evidence="1">
    <location>
        <begin position="111"/>
        <end position="133"/>
    </location>
</feature>
<name>A0A846YCV8_9NOCA</name>
<comment type="caution">
    <text evidence="2">The sequence shown here is derived from an EMBL/GenBank/DDBJ whole genome shotgun (WGS) entry which is preliminary data.</text>
</comment>
<evidence type="ECO:0000313" key="2">
    <source>
        <dbReference type="EMBL" id="NKY56707.1"/>
    </source>
</evidence>
<dbReference type="EMBL" id="JAAXOT010000004">
    <property type="protein sequence ID" value="NKY56707.1"/>
    <property type="molecule type" value="Genomic_DNA"/>
</dbReference>
<keyword evidence="1" id="KW-1133">Transmembrane helix</keyword>
<feature type="transmembrane region" description="Helical" evidence="1">
    <location>
        <begin position="84"/>
        <end position="105"/>
    </location>
</feature>
<keyword evidence="1" id="KW-0472">Membrane</keyword>
<keyword evidence="3" id="KW-1185">Reference proteome</keyword>